<sequence length="405" mass="46523">MNNKFNHCLKKSPLAISVYASAITLFMAAFIAVLMQGTYGKSETAKGLIRNESFYRVAASKVGNVTEIYVTEGEKVNKGTPLFRVALPWQDVPDQQNGNSMLAESVARLVQTKKDFESEEELQQREWDTLKKQKENVFLTFEEKNKKLSDVEKDYQRKYALYKDQLRELNALLKLKSINKSDVENMKQLIIDNELAIKKTQLEQHTLLQNRSEQEVNYLRMERELLRNKNEIEGRKREIINELNKIQMEQEYVVTSPVTGNVHDIGILKGDFVDGKTPSMIIKEDAAKKPIVILYLTSSQIGLINQQEKIFLRVDTFPYETYGLLSALITNISQTPTQVSLDEKESLFRVKLKINEDDGHTRIPVDFLNDGMSVTTSLRQPGQSLLAWLFMPVKKSFNRNPDFAE</sequence>
<keyword evidence="2" id="KW-1133">Transmembrane helix</keyword>
<reference evidence="3 4" key="1">
    <citation type="submission" date="2018-10" db="EMBL/GenBank/DDBJ databases">
        <title>Draft genome sequence for the type isolate of Erwinia psidii, agent causal of bacterial blight in guava (Psidium guajava) and wilt and die-back of Eucalyptus spp.</title>
        <authorList>
            <person name="Hermenegildo P.S."/>
            <person name="Santos S.A."/>
            <person name="Guimaraes L.M.S."/>
            <person name="Vidigal P.M.P."/>
            <person name="Pereira I.C."/>
            <person name="Badel J.L."/>
            <person name="Alfenas-Zerbini P."/>
            <person name="Ferreira M.A.S.V."/>
            <person name="Alfenas A.C."/>
        </authorList>
    </citation>
    <scope>NUCLEOTIDE SEQUENCE [LARGE SCALE GENOMIC DNA]</scope>
    <source>
        <strain evidence="3 4">IBSBF 435</strain>
    </source>
</reference>
<dbReference type="PRINTS" id="PR01490">
    <property type="entry name" value="RTXTOXIND"/>
</dbReference>
<feature type="transmembrane region" description="Helical" evidence="2">
    <location>
        <begin position="12"/>
        <end position="35"/>
    </location>
</feature>
<keyword evidence="2" id="KW-0472">Membrane</keyword>
<dbReference type="Proteomes" id="UP000279457">
    <property type="component" value="Unassembled WGS sequence"/>
</dbReference>
<dbReference type="Gene3D" id="2.40.50.100">
    <property type="match status" value="1"/>
</dbReference>
<organism evidence="3 4">
    <name type="scientific">Erwinia psidii</name>
    <dbReference type="NCBI Taxonomy" id="69224"/>
    <lineage>
        <taxon>Bacteria</taxon>
        <taxon>Pseudomonadati</taxon>
        <taxon>Pseudomonadota</taxon>
        <taxon>Gammaproteobacteria</taxon>
        <taxon>Enterobacterales</taxon>
        <taxon>Erwiniaceae</taxon>
        <taxon>Erwinia</taxon>
    </lineage>
</organism>
<evidence type="ECO:0000313" key="4">
    <source>
        <dbReference type="Proteomes" id="UP000279457"/>
    </source>
</evidence>
<accession>A0A3N6S0T7</accession>
<keyword evidence="2" id="KW-0812">Transmembrane</keyword>
<dbReference type="EMBL" id="RHHM01000003">
    <property type="protein sequence ID" value="RQM39158.1"/>
    <property type="molecule type" value="Genomic_DNA"/>
</dbReference>
<dbReference type="OrthoDB" id="9775513at2"/>
<feature type="coiled-coil region" evidence="1">
    <location>
        <begin position="222"/>
        <end position="249"/>
    </location>
</feature>
<evidence type="ECO:0000313" key="3">
    <source>
        <dbReference type="EMBL" id="RQM39158.1"/>
    </source>
</evidence>
<dbReference type="InterPro" id="IPR050739">
    <property type="entry name" value="MFP"/>
</dbReference>
<name>A0A3N6S0T7_9GAMM</name>
<evidence type="ECO:0000256" key="2">
    <source>
        <dbReference type="SAM" id="Phobius"/>
    </source>
</evidence>
<proteinExistence type="predicted"/>
<keyword evidence="4" id="KW-1185">Reference proteome</keyword>
<dbReference type="PANTHER" id="PTHR30386:SF28">
    <property type="entry name" value="EXPORTED PROTEIN"/>
    <property type="match status" value="1"/>
</dbReference>
<keyword evidence="1" id="KW-0175">Coiled coil</keyword>
<comment type="caution">
    <text evidence="3">The sequence shown here is derived from an EMBL/GenBank/DDBJ whole genome shotgun (WGS) entry which is preliminary data.</text>
</comment>
<evidence type="ECO:0000256" key="1">
    <source>
        <dbReference type="SAM" id="Coils"/>
    </source>
</evidence>
<dbReference type="PANTHER" id="PTHR30386">
    <property type="entry name" value="MEMBRANE FUSION SUBUNIT OF EMRAB-TOLC MULTIDRUG EFFLUX PUMP"/>
    <property type="match status" value="1"/>
</dbReference>
<dbReference type="RefSeq" id="WP_124232134.1">
    <property type="nucleotide sequence ID" value="NZ_RHHM01000003.1"/>
</dbReference>
<gene>
    <name evidence="3" type="ORF">EB241_05215</name>
</gene>
<dbReference type="AlphaFoldDB" id="A0A3N6S0T7"/>
<protein>
    <submittedName>
        <fullName evidence="3">HlyD family efflux transporter periplasmic adaptor subunit</fullName>
    </submittedName>
</protein>